<dbReference type="GO" id="GO:0009103">
    <property type="term" value="P:lipopolysaccharide biosynthetic process"/>
    <property type="evidence" value="ECO:0007669"/>
    <property type="project" value="TreeGrafter"/>
</dbReference>
<dbReference type="EMBL" id="MFFS01000066">
    <property type="protein sequence ID" value="OGF21244.1"/>
    <property type="molecule type" value="Genomic_DNA"/>
</dbReference>
<evidence type="ECO:0000256" key="3">
    <source>
        <dbReference type="ARBA" id="ARBA00022679"/>
    </source>
</evidence>
<feature type="transmembrane region" description="Helical" evidence="7">
    <location>
        <begin position="184"/>
        <end position="203"/>
    </location>
</feature>
<dbReference type="GO" id="GO:0005886">
    <property type="term" value="C:plasma membrane"/>
    <property type="evidence" value="ECO:0007669"/>
    <property type="project" value="UniProtKB-SubCell"/>
</dbReference>
<dbReference type="Proteomes" id="UP000178323">
    <property type="component" value="Unassembled WGS sequence"/>
</dbReference>
<dbReference type="CDD" id="cd06853">
    <property type="entry name" value="GT_WecA_like"/>
    <property type="match status" value="1"/>
</dbReference>
<keyword evidence="4 7" id="KW-0812">Transmembrane</keyword>
<dbReference type="GO" id="GO:0016780">
    <property type="term" value="F:phosphotransferase activity, for other substituted phosphate groups"/>
    <property type="evidence" value="ECO:0007669"/>
    <property type="project" value="InterPro"/>
</dbReference>
<reference evidence="8 9" key="1">
    <citation type="journal article" date="2016" name="Nat. Commun.">
        <title>Thousands of microbial genomes shed light on interconnected biogeochemical processes in an aquifer system.</title>
        <authorList>
            <person name="Anantharaman K."/>
            <person name="Brown C.T."/>
            <person name="Hug L.A."/>
            <person name="Sharon I."/>
            <person name="Castelle C.J."/>
            <person name="Probst A.J."/>
            <person name="Thomas B.C."/>
            <person name="Singh A."/>
            <person name="Wilkins M.J."/>
            <person name="Karaoz U."/>
            <person name="Brodie E.L."/>
            <person name="Williams K.H."/>
            <person name="Hubbard S.S."/>
            <person name="Banfield J.F."/>
        </authorList>
    </citation>
    <scope>NUCLEOTIDE SEQUENCE [LARGE SCALE GENOMIC DNA]</scope>
</reference>
<feature type="transmembrane region" description="Helical" evidence="7">
    <location>
        <begin position="6"/>
        <end position="25"/>
    </location>
</feature>
<sequence>MYIIPLTISFIIAIPAVLIIKRLALKYKIIDDPADSSERRLHSEPIPLLGGLAIFLGFFAIAAYYAFRTDRILFSTSSILPKHLLGIFIGALILMIGGFLDDKYKLKPKYSIIAPILASIVVIISGVAITYITNPFGGVIKLDLWKIVLFKWNRLPYKISLPSDLITFFWILGMIYTTKLLDGLDGLAAGITAIGAIVIFGASLSKVYIIPQVALLSIILAGTAAGFLIFNFNPAKIFLGEGGSTMCGFLLASLAILSQGKIAVTLLVMGIPILDVLWVIGRRVFGGYSLFQREVRRDFSEVGSMGNRIFQADRKHLHHRLLDAGFSHRGAVLFLYLITAIFGITSLFLQSKGRFVALGMLFAVMVVVGIWAVRRYRKEIRN</sequence>
<comment type="caution">
    <text evidence="8">The sequence shown here is derived from an EMBL/GenBank/DDBJ whole genome shotgun (WGS) entry which is preliminary data.</text>
</comment>
<evidence type="ECO:0000256" key="2">
    <source>
        <dbReference type="ARBA" id="ARBA00022475"/>
    </source>
</evidence>
<feature type="transmembrane region" description="Helical" evidence="7">
    <location>
        <begin position="262"/>
        <end position="280"/>
    </location>
</feature>
<dbReference type="InterPro" id="IPR000715">
    <property type="entry name" value="Glycosyl_transferase_4"/>
</dbReference>
<feature type="transmembrane region" description="Helical" evidence="7">
    <location>
        <begin position="209"/>
        <end position="230"/>
    </location>
</feature>
<evidence type="ECO:0000256" key="1">
    <source>
        <dbReference type="ARBA" id="ARBA00004651"/>
    </source>
</evidence>
<evidence type="ECO:0000313" key="9">
    <source>
        <dbReference type="Proteomes" id="UP000178323"/>
    </source>
</evidence>
<feature type="transmembrane region" description="Helical" evidence="7">
    <location>
        <begin position="79"/>
        <end position="100"/>
    </location>
</feature>
<dbReference type="GO" id="GO:0071555">
    <property type="term" value="P:cell wall organization"/>
    <property type="evidence" value="ECO:0007669"/>
    <property type="project" value="TreeGrafter"/>
</dbReference>
<evidence type="ECO:0000313" key="8">
    <source>
        <dbReference type="EMBL" id="OGF21244.1"/>
    </source>
</evidence>
<feature type="transmembrane region" description="Helical" evidence="7">
    <location>
        <begin position="237"/>
        <end position="256"/>
    </location>
</feature>
<evidence type="ECO:0000256" key="4">
    <source>
        <dbReference type="ARBA" id="ARBA00022692"/>
    </source>
</evidence>
<keyword evidence="3" id="KW-0808">Transferase</keyword>
<feature type="transmembrane region" description="Helical" evidence="7">
    <location>
        <begin position="46"/>
        <end position="67"/>
    </location>
</feature>
<dbReference type="GO" id="GO:0044038">
    <property type="term" value="P:cell wall macromolecule biosynthetic process"/>
    <property type="evidence" value="ECO:0007669"/>
    <property type="project" value="TreeGrafter"/>
</dbReference>
<feature type="transmembrane region" description="Helical" evidence="7">
    <location>
        <begin position="159"/>
        <end position="177"/>
    </location>
</feature>
<evidence type="ECO:0000256" key="6">
    <source>
        <dbReference type="ARBA" id="ARBA00023136"/>
    </source>
</evidence>
<comment type="subcellular location">
    <subcellularLocation>
        <location evidence="1">Cell membrane</location>
        <topology evidence="1">Multi-pass membrane protein</topology>
    </subcellularLocation>
</comment>
<evidence type="ECO:0000256" key="7">
    <source>
        <dbReference type="SAM" id="Phobius"/>
    </source>
</evidence>
<keyword evidence="5 7" id="KW-1133">Transmembrane helix</keyword>
<evidence type="ECO:0000256" key="5">
    <source>
        <dbReference type="ARBA" id="ARBA00022989"/>
    </source>
</evidence>
<dbReference type="PANTHER" id="PTHR22926:SF3">
    <property type="entry name" value="UNDECAPRENYL-PHOSPHATE ALPHA-N-ACETYLGLUCOSAMINYL 1-PHOSPHATE TRANSFERASE"/>
    <property type="match status" value="1"/>
</dbReference>
<dbReference type="STRING" id="1797985.A2Y83_04340"/>
<protein>
    <recommendedName>
        <fullName evidence="10">Undecaprenyl-phosphate alpha-N-acetylglucosaminyl 1-phosphate transferase</fullName>
    </recommendedName>
</protein>
<proteinExistence type="predicted"/>
<gene>
    <name evidence="8" type="ORF">A2Y83_04340</name>
</gene>
<dbReference type="Pfam" id="PF00953">
    <property type="entry name" value="Glycos_transf_4"/>
    <property type="match status" value="1"/>
</dbReference>
<feature type="transmembrane region" description="Helical" evidence="7">
    <location>
        <begin position="112"/>
        <end position="132"/>
    </location>
</feature>
<keyword evidence="6 7" id="KW-0472">Membrane</keyword>
<feature type="transmembrane region" description="Helical" evidence="7">
    <location>
        <begin position="330"/>
        <end position="349"/>
    </location>
</feature>
<dbReference type="PANTHER" id="PTHR22926">
    <property type="entry name" value="PHOSPHO-N-ACETYLMURAMOYL-PENTAPEPTIDE-TRANSFERASE"/>
    <property type="match status" value="1"/>
</dbReference>
<accession>A0A1F5S3I3</accession>
<feature type="transmembrane region" description="Helical" evidence="7">
    <location>
        <begin position="355"/>
        <end position="373"/>
    </location>
</feature>
<keyword evidence="2" id="KW-1003">Cell membrane</keyword>
<name>A0A1F5S3I3_9BACT</name>
<organism evidence="8 9">
    <name type="scientific">Candidatus Falkowbacteria bacterium RBG_13_39_14</name>
    <dbReference type="NCBI Taxonomy" id="1797985"/>
    <lineage>
        <taxon>Bacteria</taxon>
        <taxon>Candidatus Falkowiibacteriota</taxon>
    </lineage>
</organism>
<dbReference type="AlphaFoldDB" id="A0A1F5S3I3"/>
<evidence type="ECO:0008006" key="10">
    <source>
        <dbReference type="Google" id="ProtNLM"/>
    </source>
</evidence>